<proteinExistence type="predicted"/>
<keyword evidence="4" id="KW-1185">Reference proteome</keyword>
<dbReference type="EMBL" id="RBNJ01015673">
    <property type="protein sequence ID" value="RUS24539.1"/>
    <property type="molecule type" value="Genomic_DNA"/>
</dbReference>
<keyword evidence="2" id="KW-0812">Transmembrane</keyword>
<accession>A0A433Q400</accession>
<feature type="region of interest" description="Disordered" evidence="1">
    <location>
        <begin position="17"/>
        <end position="41"/>
    </location>
</feature>
<feature type="compositionally biased region" description="Polar residues" evidence="1">
    <location>
        <begin position="32"/>
        <end position="41"/>
    </location>
</feature>
<gene>
    <name evidence="3" type="ORF">BC938DRAFT_473420</name>
</gene>
<dbReference type="Proteomes" id="UP000274822">
    <property type="component" value="Unassembled WGS sequence"/>
</dbReference>
<evidence type="ECO:0000256" key="1">
    <source>
        <dbReference type="SAM" id="MobiDB-lite"/>
    </source>
</evidence>
<name>A0A433Q400_9FUNG</name>
<evidence type="ECO:0000256" key="2">
    <source>
        <dbReference type="SAM" id="Phobius"/>
    </source>
</evidence>
<keyword evidence="2" id="KW-0472">Membrane</keyword>
<feature type="non-terminal residue" evidence="3">
    <location>
        <position position="1"/>
    </location>
</feature>
<feature type="compositionally biased region" description="Polar residues" evidence="1">
    <location>
        <begin position="312"/>
        <end position="328"/>
    </location>
</feature>
<reference evidence="3 4" key="1">
    <citation type="journal article" date="2018" name="New Phytol.">
        <title>Phylogenomics of Endogonaceae and evolution of mycorrhizas within Mucoromycota.</title>
        <authorList>
            <person name="Chang Y."/>
            <person name="Desiro A."/>
            <person name="Na H."/>
            <person name="Sandor L."/>
            <person name="Lipzen A."/>
            <person name="Clum A."/>
            <person name="Barry K."/>
            <person name="Grigoriev I.V."/>
            <person name="Martin F.M."/>
            <person name="Stajich J.E."/>
            <person name="Smith M.E."/>
            <person name="Bonito G."/>
            <person name="Spatafora J.W."/>
        </authorList>
    </citation>
    <scope>NUCLEOTIDE SEQUENCE [LARGE SCALE GENOMIC DNA]</scope>
    <source>
        <strain evidence="3 4">AD002</strain>
    </source>
</reference>
<protein>
    <submittedName>
        <fullName evidence="3">Uncharacterized protein</fullName>
    </submittedName>
</protein>
<organism evidence="3 4">
    <name type="scientific">Jimgerdemannia flammicorona</name>
    <dbReference type="NCBI Taxonomy" id="994334"/>
    <lineage>
        <taxon>Eukaryota</taxon>
        <taxon>Fungi</taxon>
        <taxon>Fungi incertae sedis</taxon>
        <taxon>Mucoromycota</taxon>
        <taxon>Mucoromycotina</taxon>
        <taxon>Endogonomycetes</taxon>
        <taxon>Endogonales</taxon>
        <taxon>Endogonaceae</taxon>
        <taxon>Jimgerdemannia</taxon>
    </lineage>
</organism>
<feature type="transmembrane region" description="Helical" evidence="2">
    <location>
        <begin position="382"/>
        <end position="404"/>
    </location>
</feature>
<sequence>EGGGRVDVASARWPVSEVTPTNSDSCDRAALTPSQRRARQTSLTPHCTLHARFSIFLFCVSDVQSQHVSVMPTPDSSSDPPLKNDKKKGWNRIIYKPDKNKQKKMDFVSHTVQTSELSHMYFNPNTAQQNTTQPASNPTFIQGNSSNITTITTTTLVDTEEVEIESTNGTDTSGDDVKEDKKELSFVLSALRETMHEQAAAEAAEEEEKKQVVVSAAILAPPSPVTIESVADNRSEDQHFHSPGTPQIAIVAVDAESAVTETVQQTVPESPTNGSLQGSQDSLAIPGETSGVVAAAAAAGVSLTVAGEGEDSTNGVANATPASPTSTSADHEAFKRDLDELGDIDTHSANLIAMQKINVKDVQANLLGPREQERAGEANWMIIYYGGVGYCYFVLVSLSSLWSIPLCTHTIRK</sequence>
<keyword evidence="2" id="KW-1133">Transmembrane helix</keyword>
<evidence type="ECO:0000313" key="4">
    <source>
        <dbReference type="Proteomes" id="UP000274822"/>
    </source>
</evidence>
<feature type="region of interest" description="Disordered" evidence="1">
    <location>
        <begin position="307"/>
        <end position="331"/>
    </location>
</feature>
<evidence type="ECO:0000313" key="3">
    <source>
        <dbReference type="EMBL" id="RUS24539.1"/>
    </source>
</evidence>
<dbReference type="AlphaFoldDB" id="A0A433Q400"/>
<comment type="caution">
    <text evidence="3">The sequence shown here is derived from an EMBL/GenBank/DDBJ whole genome shotgun (WGS) entry which is preliminary data.</text>
</comment>